<evidence type="ECO:0000313" key="2">
    <source>
        <dbReference type="Proteomes" id="UP000228909"/>
    </source>
</evidence>
<dbReference type="SUPFAM" id="SSF48150">
    <property type="entry name" value="DNA-glycosylase"/>
    <property type="match status" value="1"/>
</dbReference>
<dbReference type="InterPro" id="IPR023170">
    <property type="entry name" value="HhH_base_excis_C"/>
</dbReference>
<dbReference type="Gene3D" id="1.10.1670.10">
    <property type="entry name" value="Helix-hairpin-Helix base-excision DNA repair enzymes (C-terminal)"/>
    <property type="match status" value="1"/>
</dbReference>
<gene>
    <name evidence="1" type="ORF">COU43_01420</name>
</gene>
<dbReference type="GO" id="GO:0006281">
    <property type="term" value="P:DNA repair"/>
    <property type="evidence" value="ECO:0007669"/>
    <property type="project" value="InterPro"/>
</dbReference>
<proteinExistence type="predicted"/>
<protein>
    <submittedName>
        <fullName evidence="1">Uncharacterized protein</fullName>
    </submittedName>
</protein>
<dbReference type="InterPro" id="IPR011257">
    <property type="entry name" value="DNA_glycosylase"/>
</dbReference>
<sequence length="205" mass="23484">MQFNIANYIREDSDYGLGNAIGHKASRLLIKWTIHAFPIIEEADLRWGPNSYEIPLDSNVGRVFMRSGLLFLFAKEDQLWESRCWIEQSNGKINLSAQRLNELRIPEDTPIENELQEVLRSWGVRKRNLIKSLNAFVLKLNKEGIKATIGQLDDGFMDIGQNFCKNDKPICEKCQLNKICLANNKEPLLKTQYYCGVGAGVFFGR</sequence>
<name>A0A2H0TJE0_9BACT</name>
<dbReference type="Proteomes" id="UP000228909">
    <property type="component" value="Unassembled WGS sequence"/>
</dbReference>
<dbReference type="EMBL" id="PFCK01000038">
    <property type="protein sequence ID" value="PIR71656.1"/>
    <property type="molecule type" value="Genomic_DNA"/>
</dbReference>
<reference evidence="2" key="1">
    <citation type="submission" date="2017-09" db="EMBL/GenBank/DDBJ databases">
        <title>Depth-based differentiation of microbial function through sediment-hosted aquifers and enrichment of novel symbionts in the deep terrestrial subsurface.</title>
        <authorList>
            <person name="Probst A.J."/>
            <person name="Ladd B."/>
            <person name="Jarett J.K."/>
            <person name="Geller-Mcgrath D.E."/>
            <person name="Sieber C.M.K."/>
            <person name="Emerson J.B."/>
            <person name="Anantharaman K."/>
            <person name="Thomas B.C."/>
            <person name="Malmstrom R."/>
            <person name="Stieglmeier M."/>
            <person name="Klingl A."/>
            <person name="Woyke T."/>
            <person name="Ryan C.M."/>
            <person name="Banfield J.F."/>
        </authorList>
    </citation>
    <scope>NUCLEOTIDE SEQUENCE [LARGE SCALE GENOMIC DNA]</scope>
</reference>
<comment type="caution">
    <text evidence="1">The sequence shown here is derived from an EMBL/GenBank/DDBJ whole genome shotgun (WGS) entry which is preliminary data.</text>
</comment>
<organism evidence="1 2">
    <name type="scientific">Candidatus Nealsonbacteria bacterium CG10_big_fil_rev_8_21_14_0_10_37_25</name>
    <dbReference type="NCBI Taxonomy" id="1974711"/>
    <lineage>
        <taxon>Bacteria</taxon>
        <taxon>Candidatus Nealsoniibacteriota</taxon>
    </lineage>
</organism>
<dbReference type="AlphaFoldDB" id="A0A2H0TJE0"/>
<accession>A0A2H0TJE0</accession>
<evidence type="ECO:0000313" key="1">
    <source>
        <dbReference type="EMBL" id="PIR71656.1"/>
    </source>
</evidence>
<dbReference type="GO" id="GO:0003824">
    <property type="term" value="F:catalytic activity"/>
    <property type="evidence" value="ECO:0007669"/>
    <property type="project" value="InterPro"/>
</dbReference>